<evidence type="ECO:0000313" key="4">
    <source>
        <dbReference type="Proteomes" id="UP000255297"/>
    </source>
</evidence>
<proteinExistence type="predicted"/>
<feature type="chain" id="PRO_5016971585" evidence="2">
    <location>
        <begin position="20"/>
        <end position="202"/>
    </location>
</feature>
<feature type="region of interest" description="Disordered" evidence="1">
    <location>
        <begin position="160"/>
        <end position="202"/>
    </location>
</feature>
<keyword evidence="2" id="KW-0732">Signal</keyword>
<dbReference type="InterPro" id="IPR021055">
    <property type="entry name" value="T4BSS_IcmL/DotI"/>
</dbReference>
<protein>
    <submittedName>
        <fullName evidence="3">IcmL/DotI homolog</fullName>
    </submittedName>
</protein>
<dbReference type="Pfam" id="PF11393">
    <property type="entry name" value="T4BSS_DotI_IcmL"/>
    <property type="match status" value="1"/>
</dbReference>
<feature type="compositionally biased region" description="Pro residues" evidence="1">
    <location>
        <begin position="192"/>
        <end position="202"/>
    </location>
</feature>
<accession>A0A378LVE0</accession>
<dbReference type="RefSeq" id="WP_031566563.1">
    <property type="nucleotide sequence ID" value="NZ_CAAAIS010000006.1"/>
</dbReference>
<reference evidence="3 4" key="1">
    <citation type="submission" date="2018-06" db="EMBL/GenBank/DDBJ databases">
        <authorList>
            <consortium name="Pathogen Informatics"/>
            <person name="Doyle S."/>
        </authorList>
    </citation>
    <scope>NUCLEOTIDE SEQUENCE [LARGE SCALE GENOMIC DNA]</scope>
    <source>
        <strain evidence="3 4">NCTC11532</strain>
    </source>
</reference>
<name>A0A378LVE0_9GAMM</name>
<feature type="compositionally biased region" description="Low complexity" evidence="1">
    <location>
        <begin position="171"/>
        <end position="191"/>
    </location>
</feature>
<sequence>MNKKIVFFLLAMVLQISYAQSEPAQLSVWVNEAIVATYTFSYKNYLEDQKKIAKYFTAEAWISYTNALNASKIPDEVQKNLYEVSSVATTPPVITNVDPTHWKASMDLLVAYRNPQYQQKQHLKVTINFMVAPSGQGVRGYSITSLQSLVIKQPCKCDIDEETVPNPPAPSTSTPASNTPSTSAPPAKTGPANPPSPSNAKP</sequence>
<dbReference type="EMBL" id="UGPB01000001">
    <property type="protein sequence ID" value="STY31576.1"/>
    <property type="molecule type" value="Genomic_DNA"/>
</dbReference>
<evidence type="ECO:0000256" key="2">
    <source>
        <dbReference type="SAM" id="SignalP"/>
    </source>
</evidence>
<organism evidence="3 4">
    <name type="scientific">Legionella wadsworthii</name>
    <dbReference type="NCBI Taxonomy" id="28088"/>
    <lineage>
        <taxon>Bacteria</taxon>
        <taxon>Pseudomonadati</taxon>
        <taxon>Pseudomonadota</taxon>
        <taxon>Gammaproteobacteria</taxon>
        <taxon>Legionellales</taxon>
        <taxon>Legionellaceae</taxon>
        <taxon>Legionella</taxon>
    </lineage>
</organism>
<dbReference type="OrthoDB" id="5641224at2"/>
<gene>
    <name evidence="3" type="ORF">NCTC11532_02965</name>
</gene>
<evidence type="ECO:0000313" key="3">
    <source>
        <dbReference type="EMBL" id="STY31576.1"/>
    </source>
</evidence>
<dbReference type="AlphaFoldDB" id="A0A378LVE0"/>
<dbReference type="CDD" id="cd16385">
    <property type="entry name" value="IcmL"/>
    <property type="match status" value="1"/>
</dbReference>
<keyword evidence="4" id="KW-1185">Reference proteome</keyword>
<dbReference type="Proteomes" id="UP000255297">
    <property type="component" value="Unassembled WGS sequence"/>
</dbReference>
<feature type="signal peptide" evidence="2">
    <location>
        <begin position="1"/>
        <end position="19"/>
    </location>
</feature>
<evidence type="ECO:0000256" key="1">
    <source>
        <dbReference type="SAM" id="MobiDB-lite"/>
    </source>
</evidence>